<reference evidence="1 2" key="1">
    <citation type="submission" date="2019-10" db="EMBL/GenBank/DDBJ databases">
        <title>Bacillus aerolatum sp. nov., isolated from bioaerosol of sport playgrounds.</title>
        <authorList>
            <person name="Chen P."/>
            <person name="Zhang G."/>
        </authorList>
    </citation>
    <scope>NUCLEOTIDE SEQUENCE [LARGE SCALE GENOMIC DNA]</scope>
    <source>
        <strain evidence="1 2">CX253</strain>
    </source>
</reference>
<dbReference type="Proteomes" id="UP000429595">
    <property type="component" value="Unassembled WGS sequence"/>
</dbReference>
<keyword evidence="2" id="KW-1185">Reference proteome</keyword>
<dbReference type="Pfam" id="PF14275">
    <property type="entry name" value="DUF4362"/>
    <property type="match status" value="1"/>
</dbReference>
<sequence>MKRILFGIILSFFIIAGCQSNDSATQSNDNAIAEVVNKHDDIQNLEALNTFMKRAKINKDDVVNYIEYGVEGQRGVMTLTSKKNNIHVSSSVDEKFVEKYSCEDIAMETENGADNYVLKQCTGDFKGTRDLSFLTVSK</sequence>
<dbReference type="EMBL" id="WEIO01000001">
    <property type="protein sequence ID" value="KAB7709054.1"/>
    <property type="molecule type" value="Genomic_DNA"/>
</dbReference>
<proteinExistence type="predicted"/>
<protein>
    <submittedName>
        <fullName evidence="1">DUF4362 domain-containing protein</fullName>
    </submittedName>
</protein>
<accession>A0A6I1FQQ3</accession>
<dbReference type="InterPro" id="IPR025372">
    <property type="entry name" value="DUF4362"/>
</dbReference>
<name>A0A6I1FQQ3_9BACI</name>
<dbReference type="PROSITE" id="PS51257">
    <property type="entry name" value="PROKAR_LIPOPROTEIN"/>
    <property type="match status" value="1"/>
</dbReference>
<dbReference type="AlphaFoldDB" id="A0A6I1FQQ3"/>
<dbReference type="RefSeq" id="WP_152149580.1">
    <property type="nucleotide sequence ID" value="NZ_WEIO01000001.1"/>
</dbReference>
<evidence type="ECO:0000313" key="1">
    <source>
        <dbReference type="EMBL" id="KAB7709054.1"/>
    </source>
</evidence>
<gene>
    <name evidence="1" type="ORF">F9802_02695</name>
</gene>
<evidence type="ECO:0000313" key="2">
    <source>
        <dbReference type="Proteomes" id="UP000429595"/>
    </source>
</evidence>
<organism evidence="1 2">
    <name type="scientific">Bacillus aerolatus</name>
    <dbReference type="NCBI Taxonomy" id="2653354"/>
    <lineage>
        <taxon>Bacteria</taxon>
        <taxon>Bacillati</taxon>
        <taxon>Bacillota</taxon>
        <taxon>Bacilli</taxon>
        <taxon>Bacillales</taxon>
        <taxon>Bacillaceae</taxon>
        <taxon>Bacillus</taxon>
    </lineage>
</organism>
<comment type="caution">
    <text evidence="1">The sequence shown here is derived from an EMBL/GenBank/DDBJ whole genome shotgun (WGS) entry which is preliminary data.</text>
</comment>